<name>A0A9N9PY67_9HELO</name>
<evidence type="ECO:0000256" key="1">
    <source>
        <dbReference type="SAM" id="SignalP"/>
    </source>
</evidence>
<evidence type="ECO:0000313" key="2">
    <source>
        <dbReference type="EMBL" id="CAG8979168.1"/>
    </source>
</evidence>
<dbReference type="OrthoDB" id="3552888at2759"/>
<sequence>MRFVSLLVGLLGLFFSAIANPLPSNPSPVPFSPLGTASRHPSAADLETSDNIRSMALTESPQIAKRNKDKLYCCSDIPSQPWKYTSRLDIEQGINYLWDYWPKGLATICIESNTCQRLTCYGSGEIKLCNDNDYQICPNLSYLASYAEDIVRTCNYPDNQYVCGQYFDTDGYNVIVKQANDKVVLSERNGR</sequence>
<dbReference type="Proteomes" id="UP000701801">
    <property type="component" value="Unassembled WGS sequence"/>
</dbReference>
<dbReference type="EMBL" id="CAJVRM010000296">
    <property type="protein sequence ID" value="CAG8979168.1"/>
    <property type="molecule type" value="Genomic_DNA"/>
</dbReference>
<keyword evidence="1" id="KW-0732">Signal</keyword>
<organism evidence="2 3">
    <name type="scientific">Hymenoscyphus albidus</name>
    <dbReference type="NCBI Taxonomy" id="595503"/>
    <lineage>
        <taxon>Eukaryota</taxon>
        <taxon>Fungi</taxon>
        <taxon>Dikarya</taxon>
        <taxon>Ascomycota</taxon>
        <taxon>Pezizomycotina</taxon>
        <taxon>Leotiomycetes</taxon>
        <taxon>Helotiales</taxon>
        <taxon>Helotiaceae</taxon>
        <taxon>Hymenoscyphus</taxon>
    </lineage>
</organism>
<gene>
    <name evidence="2" type="ORF">HYALB_00000302</name>
</gene>
<feature type="signal peptide" evidence="1">
    <location>
        <begin position="1"/>
        <end position="19"/>
    </location>
</feature>
<proteinExistence type="predicted"/>
<reference evidence="2" key="1">
    <citation type="submission" date="2021-07" db="EMBL/GenBank/DDBJ databases">
        <authorList>
            <person name="Durling M."/>
        </authorList>
    </citation>
    <scope>NUCLEOTIDE SEQUENCE</scope>
</reference>
<evidence type="ECO:0000313" key="3">
    <source>
        <dbReference type="Proteomes" id="UP000701801"/>
    </source>
</evidence>
<comment type="caution">
    <text evidence="2">The sequence shown here is derived from an EMBL/GenBank/DDBJ whole genome shotgun (WGS) entry which is preliminary data.</text>
</comment>
<keyword evidence="3" id="KW-1185">Reference proteome</keyword>
<dbReference type="AlphaFoldDB" id="A0A9N9PY67"/>
<feature type="chain" id="PRO_5040142428" evidence="1">
    <location>
        <begin position="20"/>
        <end position="191"/>
    </location>
</feature>
<accession>A0A9N9PY67</accession>
<protein>
    <submittedName>
        <fullName evidence="2">Uncharacterized protein</fullName>
    </submittedName>
</protein>